<evidence type="ECO:0000256" key="4">
    <source>
        <dbReference type="ARBA" id="ARBA00022679"/>
    </source>
</evidence>
<dbReference type="InterPro" id="IPR043891">
    <property type="entry name" value="SPARK"/>
</dbReference>
<dbReference type="EnsemblPlants" id="Pp3c8_25270V3.1">
    <property type="protein sequence ID" value="Pp3c8_25270V3.1"/>
    <property type="gene ID" value="Pp3c8_25270"/>
</dbReference>
<dbReference type="OrthoDB" id="780646at2759"/>
<keyword evidence="11 17" id="KW-0472">Membrane</keyword>
<dbReference type="Gramene" id="Pp3c8_25270V3.1">
    <property type="protein sequence ID" value="Pp3c8_25270V3.1"/>
    <property type="gene ID" value="Pp3c8_25270"/>
</dbReference>
<evidence type="ECO:0000256" key="6">
    <source>
        <dbReference type="ARBA" id="ARBA00022729"/>
    </source>
</evidence>
<evidence type="ECO:0000256" key="15">
    <source>
        <dbReference type="ARBA" id="ARBA00048679"/>
    </source>
</evidence>
<dbReference type="PANTHER" id="PTHR47989:SF62">
    <property type="entry name" value="OS05G0423500 PROTEIN"/>
    <property type="match status" value="1"/>
</dbReference>
<organism evidence="19">
    <name type="scientific">Physcomitrium patens</name>
    <name type="common">Spreading-leaved earth moss</name>
    <name type="synonym">Physcomitrella patens</name>
    <dbReference type="NCBI Taxonomy" id="3218"/>
    <lineage>
        <taxon>Eukaryota</taxon>
        <taxon>Viridiplantae</taxon>
        <taxon>Streptophyta</taxon>
        <taxon>Embryophyta</taxon>
        <taxon>Bryophyta</taxon>
        <taxon>Bryophytina</taxon>
        <taxon>Bryopsida</taxon>
        <taxon>Funariidae</taxon>
        <taxon>Funariales</taxon>
        <taxon>Funariaceae</taxon>
        <taxon>Physcomitrium</taxon>
    </lineage>
</organism>
<comment type="catalytic activity">
    <reaction evidence="15">
        <text>L-seryl-[protein] + ATP = O-phospho-L-seryl-[protein] + ADP + H(+)</text>
        <dbReference type="Rhea" id="RHEA:17989"/>
        <dbReference type="Rhea" id="RHEA-COMP:9863"/>
        <dbReference type="Rhea" id="RHEA-COMP:11604"/>
        <dbReference type="ChEBI" id="CHEBI:15378"/>
        <dbReference type="ChEBI" id="CHEBI:29999"/>
        <dbReference type="ChEBI" id="CHEBI:30616"/>
        <dbReference type="ChEBI" id="CHEBI:83421"/>
        <dbReference type="ChEBI" id="CHEBI:456216"/>
        <dbReference type="EC" id="2.7.11.1"/>
    </reaction>
</comment>
<evidence type="ECO:0000256" key="13">
    <source>
        <dbReference type="ARBA" id="ARBA00023180"/>
    </source>
</evidence>
<dbReference type="STRING" id="3218.A0A2K1K8P3"/>
<evidence type="ECO:0000256" key="14">
    <source>
        <dbReference type="ARBA" id="ARBA00047899"/>
    </source>
</evidence>
<dbReference type="InterPro" id="IPR008271">
    <property type="entry name" value="Ser/Thr_kinase_AS"/>
</dbReference>
<name>A0A2K1K8P3_PHYPA</name>
<accession>A0A2K1K8P3</accession>
<gene>
    <name evidence="20" type="primary">LOC112285742</name>
    <name evidence="19" type="ORF">PHYPA_012047</name>
</gene>
<dbReference type="GO" id="GO:0004674">
    <property type="term" value="F:protein serine/threonine kinase activity"/>
    <property type="evidence" value="ECO:0007669"/>
    <property type="project" value="UniProtKB-KW"/>
</dbReference>
<evidence type="ECO:0000313" key="21">
    <source>
        <dbReference type="Proteomes" id="UP000006727"/>
    </source>
</evidence>
<reference evidence="19 21" key="2">
    <citation type="journal article" date="2018" name="Plant J.">
        <title>The Physcomitrella patens chromosome-scale assembly reveals moss genome structure and evolution.</title>
        <authorList>
            <person name="Lang D."/>
            <person name="Ullrich K.K."/>
            <person name="Murat F."/>
            <person name="Fuchs J."/>
            <person name="Jenkins J."/>
            <person name="Haas F.B."/>
            <person name="Piednoel M."/>
            <person name="Gundlach H."/>
            <person name="Van Bel M."/>
            <person name="Meyberg R."/>
            <person name="Vives C."/>
            <person name="Morata J."/>
            <person name="Symeonidi A."/>
            <person name="Hiss M."/>
            <person name="Muchero W."/>
            <person name="Kamisugi Y."/>
            <person name="Saleh O."/>
            <person name="Blanc G."/>
            <person name="Decker E.L."/>
            <person name="van Gessel N."/>
            <person name="Grimwood J."/>
            <person name="Hayes R.D."/>
            <person name="Graham S.W."/>
            <person name="Gunter L.E."/>
            <person name="McDaniel S.F."/>
            <person name="Hoernstein S.N.W."/>
            <person name="Larsson A."/>
            <person name="Li F.W."/>
            <person name="Perroud P.F."/>
            <person name="Phillips J."/>
            <person name="Ranjan P."/>
            <person name="Rokshar D.S."/>
            <person name="Rothfels C.J."/>
            <person name="Schneider L."/>
            <person name="Shu S."/>
            <person name="Stevenson D.W."/>
            <person name="Thummler F."/>
            <person name="Tillich M."/>
            <person name="Villarreal Aguilar J.C."/>
            <person name="Widiez T."/>
            <person name="Wong G.K."/>
            <person name="Wymore A."/>
            <person name="Zhang Y."/>
            <person name="Zimmer A.D."/>
            <person name="Quatrano R.S."/>
            <person name="Mayer K.F.X."/>
            <person name="Goodstein D."/>
            <person name="Casacuberta J.M."/>
            <person name="Vandepoele K."/>
            <person name="Reski R."/>
            <person name="Cuming A.C."/>
            <person name="Tuskan G.A."/>
            <person name="Maumus F."/>
            <person name="Salse J."/>
            <person name="Schmutz J."/>
            <person name="Rensing S.A."/>
        </authorList>
    </citation>
    <scope>NUCLEOTIDE SEQUENCE [LARGE SCALE GENOMIC DNA]</scope>
    <source>
        <strain evidence="20 21">cv. Gransden 2004</strain>
    </source>
</reference>
<keyword evidence="3" id="KW-0723">Serine/threonine-protein kinase</keyword>
<dbReference type="GeneID" id="112285742"/>
<dbReference type="InterPro" id="IPR011009">
    <property type="entry name" value="Kinase-like_dom_sf"/>
</dbReference>
<dbReference type="GO" id="GO:0007165">
    <property type="term" value="P:signal transduction"/>
    <property type="evidence" value="ECO:0000318"/>
    <property type="project" value="GO_Central"/>
</dbReference>
<dbReference type="PROSITE" id="PS00107">
    <property type="entry name" value="PROTEIN_KINASE_ATP"/>
    <property type="match status" value="1"/>
</dbReference>
<keyword evidence="6" id="KW-0732">Signal</keyword>
<keyword evidence="7 16" id="KW-0547">Nucleotide-binding</keyword>
<sequence>MLKKSRQWANLGLMAIKPGTWLWVWRKLVAMVLISAGAFGQQPGTLECPLDFTVLDKFPTVAEQARDTGSQCVILLNGLEMLLAAYLRNTSFFQLPPEVVPACLQGYRAHLIYLGADVNVTRCEDELPSILSRGTDNCQGIQRSSDFATIASQYVSFSSVQQRCAGVLEEANSRQNKNCQACFKQVASLTADLQAFNLSGVKRGCQNYSSMYVAAMINRAGPLDPNTAACMFSIFPISKGSRNLMDIYIALGTVVIALLSFAVALSFYYKHRRRKLAEEKAMVKRNIDLLEGSMRTGEGSIIFTVEEIKAATCNFSREMILGSGAYGNVYKGVLTSGVEVAIKRFKNCSPAGDKDFVHEVEMISSVRHRNLVVLRGCCVASRGVVEGHQRMIIMDYLPNGSLQDVLKPSKPSLDWLTRQRIAIGVARGLDYLHHGLQPAILHRDIKSSNILLDAEYNACVADFGLARFTPEGVTHVSTRAAGTFGYVAPEYTMYGQLTEKSDVYSFGVVLLELISGRKALNEVGDFTLITDWAWALVKAGKWNEVLDARMGLRGPAEDMERFVMLALLCAHPLVACRPNMTSALRILENCQTLPSIPDRPIPLTAHGENITGASVQCVTGSRAGTTPKSILSSDGGFRFFGSSFEEGSSLEGQ</sequence>
<keyword evidence="8" id="KW-0418">Kinase</keyword>
<dbReference type="InterPro" id="IPR017441">
    <property type="entry name" value="Protein_kinase_ATP_BS"/>
</dbReference>
<evidence type="ECO:0000313" key="20">
    <source>
        <dbReference type="EnsemblPlants" id="Pp3c8_25270V3.1"/>
    </source>
</evidence>
<keyword evidence="21" id="KW-1185">Reference proteome</keyword>
<evidence type="ECO:0000256" key="10">
    <source>
        <dbReference type="ARBA" id="ARBA00022989"/>
    </source>
</evidence>
<dbReference type="GO" id="GO:0005886">
    <property type="term" value="C:plasma membrane"/>
    <property type="evidence" value="ECO:0000318"/>
    <property type="project" value="GO_Central"/>
</dbReference>
<reference evidence="20" key="3">
    <citation type="submission" date="2020-12" db="UniProtKB">
        <authorList>
            <consortium name="EnsemblPlants"/>
        </authorList>
    </citation>
    <scope>IDENTIFICATION</scope>
</reference>
<dbReference type="PROSITE" id="PS00108">
    <property type="entry name" value="PROTEIN_KINASE_ST"/>
    <property type="match status" value="1"/>
</dbReference>
<dbReference type="Gene3D" id="1.10.510.10">
    <property type="entry name" value="Transferase(Phosphotransferase) domain 1"/>
    <property type="match status" value="1"/>
</dbReference>
<feature type="domain" description="Protein kinase" evidence="18">
    <location>
        <begin position="315"/>
        <end position="574"/>
    </location>
</feature>
<evidence type="ECO:0000256" key="5">
    <source>
        <dbReference type="ARBA" id="ARBA00022692"/>
    </source>
</evidence>
<feature type="binding site" evidence="16">
    <location>
        <position position="343"/>
    </location>
    <ligand>
        <name>ATP</name>
        <dbReference type="ChEBI" id="CHEBI:30616"/>
    </ligand>
</feature>
<evidence type="ECO:0000259" key="18">
    <source>
        <dbReference type="PROSITE" id="PS50011"/>
    </source>
</evidence>
<dbReference type="RefSeq" id="XP_024382593.1">
    <property type="nucleotide sequence ID" value="XM_024526825.2"/>
</dbReference>
<keyword evidence="12" id="KW-0675">Receptor</keyword>
<dbReference type="EMBL" id="ABEU02000008">
    <property type="protein sequence ID" value="PNR50150.1"/>
    <property type="molecule type" value="Genomic_DNA"/>
</dbReference>
<evidence type="ECO:0000256" key="17">
    <source>
        <dbReference type="SAM" id="Phobius"/>
    </source>
</evidence>
<comment type="subcellular location">
    <subcellularLocation>
        <location evidence="1">Membrane</location>
        <topology evidence="1">Single-pass type I membrane protein</topology>
    </subcellularLocation>
</comment>
<evidence type="ECO:0000256" key="2">
    <source>
        <dbReference type="ARBA" id="ARBA00012513"/>
    </source>
</evidence>
<dbReference type="SMART" id="SM00220">
    <property type="entry name" value="S_TKc"/>
    <property type="match status" value="1"/>
</dbReference>
<evidence type="ECO:0000256" key="7">
    <source>
        <dbReference type="ARBA" id="ARBA00022741"/>
    </source>
</evidence>
<evidence type="ECO:0000256" key="16">
    <source>
        <dbReference type="PROSITE-ProRule" id="PRU10141"/>
    </source>
</evidence>
<comment type="catalytic activity">
    <reaction evidence="14">
        <text>L-threonyl-[protein] + ATP = O-phospho-L-threonyl-[protein] + ADP + H(+)</text>
        <dbReference type="Rhea" id="RHEA:46608"/>
        <dbReference type="Rhea" id="RHEA-COMP:11060"/>
        <dbReference type="Rhea" id="RHEA-COMP:11605"/>
        <dbReference type="ChEBI" id="CHEBI:15378"/>
        <dbReference type="ChEBI" id="CHEBI:30013"/>
        <dbReference type="ChEBI" id="CHEBI:30616"/>
        <dbReference type="ChEBI" id="CHEBI:61977"/>
        <dbReference type="ChEBI" id="CHEBI:456216"/>
        <dbReference type="EC" id="2.7.11.1"/>
    </reaction>
</comment>
<evidence type="ECO:0000256" key="8">
    <source>
        <dbReference type="ARBA" id="ARBA00022777"/>
    </source>
</evidence>
<dbReference type="EC" id="2.7.11.1" evidence="2"/>
<dbReference type="CDD" id="cd14066">
    <property type="entry name" value="STKc_IRAK"/>
    <property type="match status" value="1"/>
</dbReference>
<dbReference type="AlphaFoldDB" id="A0A2K1K8P3"/>
<dbReference type="Gene3D" id="3.30.200.20">
    <property type="entry name" value="Phosphorylase Kinase, domain 1"/>
    <property type="match status" value="1"/>
</dbReference>
<dbReference type="Pfam" id="PF07714">
    <property type="entry name" value="PK_Tyr_Ser-Thr"/>
    <property type="match status" value="1"/>
</dbReference>
<evidence type="ECO:0000256" key="9">
    <source>
        <dbReference type="ARBA" id="ARBA00022840"/>
    </source>
</evidence>
<dbReference type="SUPFAM" id="SSF56112">
    <property type="entry name" value="Protein kinase-like (PK-like)"/>
    <property type="match status" value="1"/>
</dbReference>
<keyword evidence="9 16" id="KW-0067">ATP-binding</keyword>
<protein>
    <recommendedName>
        <fullName evidence="2">non-specific serine/threonine protein kinase</fullName>
        <ecNumber evidence="2">2.7.11.1</ecNumber>
    </recommendedName>
</protein>
<evidence type="ECO:0000313" key="19">
    <source>
        <dbReference type="EMBL" id="PNR50150.1"/>
    </source>
</evidence>
<evidence type="ECO:0000256" key="3">
    <source>
        <dbReference type="ARBA" id="ARBA00022527"/>
    </source>
</evidence>
<keyword evidence="13" id="KW-0325">Glycoprotein</keyword>
<evidence type="ECO:0000256" key="11">
    <source>
        <dbReference type="ARBA" id="ARBA00023136"/>
    </source>
</evidence>
<evidence type="ECO:0000256" key="1">
    <source>
        <dbReference type="ARBA" id="ARBA00004479"/>
    </source>
</evidence>
<keyword evidence="4" id="KW-0808">Transferase</keyword>
<keyword evidence="10 17" id="KW-1133">Transmembrane helix</keyword>
<dbReference type="GO" id="GO:0004672">
    <property type="term" value="F:protein kinase activity"/>
    <property type="evidence" value="ECO:0000318"/>
    <property type="project" value="GO_Central"/>
</dbReference>
<evidence type="ECO:0000256" key="12">
    <source>
        <dbReference type="ARBA" id="ARBA00023170"/>
    </source>
</evidence>
<proteinExistence type="predicted"/>
<dbReference type="FunFam" id="1.10.510.10:FF:000287">
    <property type="entry name" value="probable LRR receptor-like serine/threonine-protein kinase RKF3"/>
    <property type="match status" value="1"/>
</dbReference>
<dbReference type="Pfam" id="PF19160">
    <property type="entry name" value="SPARK"/>
    <property type="match status" value="1"/>
</dbReference>
<reference evidence="19 21" key="1">
    <citation type="journal article" date="2008" name="Science">
        <title>The Physcomitrella genome reveals evolutionary insights into the conquest of land by plants.</title>
        <authorList>
            <person name="Rensing S."/>
            <person name="Lang D."/>
            <person name="Zimmer A."/>
            <person name="Terry A."/>
            <person name="Salamov A."/>
            <person name="Shapiro H."/>
            <person name="Nishiyama T."/>
            <person name="Perroud P.-F."/>
            <person name="Lindquist E."/>
            <person name="Kamisugi Y."/>
            <person name="Tanahashi T."/>
            <person name="Sakakibara K."/>
            <person name="Fujita T."/>
            <person name="Oishi K."/>
            <person name="Shin-I T."/>
            <person name="Kuroki Y."/>
            <person name="Toyoda A."/>
            <person name="Suzuki Y."/>
            <person name="Hashimoto A."/>
            <person name="Yamaguchi K."/>
            <person name="Sugano A."/>
            <person name="Kohara Y."/>
            <person name="Fujiyama A."/>
            <person name="Anterola A."/>
            <person name="Aoki S."/>
            <person name="Ashton N."/>
            <person name="Barbazuk W.B."/>
            <person name="Barker E."/>
            <person name="Bennetzen J."/>
            <person name="Bezanilla M."/>
            <person name="Blankenship R."/>
            <person name="Cho S.H."/>
            <person name="Dutcher S."/>
            <person name="Estelle M."/>
            <person name="Fawcett J.A."/>
            <person name="Gundlach H."/>
            <person name="Hanada K."/>
            <person name="Heyl A."/>
            <person name="Hicks K.A."/>
            <person name="Hugh J."/>
            <person name="Lohr M."/>
            <person name="Mayer K."/>
            <person name="Melkozernov A."/>
            <person name="Murata T."/>
            <person name="Nelson D."/>
            <person name="Pils B."/>
            <person name="Prigge M."/>
            <person name="Reiss B."/>
            <person name="Renner T."/>
            <person name="Rombauts S."/>
            <person name="Rushton P."/>
            <person name="Sanderfoot A."/>
            <person name="Schween G."/>
            <person name="Shiu S.-H."/>
            <person name="Stueber K."/>
            <person name="Theodoulou F.L."/>
            <person name="Tu H."/>
            <person name="Van de Peer Y."/>
            <person name="Verrier P.J."/>
            <person name="Waters E."/>
            <person name="Wood A."/>
            <person name="Yang L."/>
            <person name="Cove D."/>
            <person name="Cuming A."/>
            <person name="Hasebe M."/>
            <person name="Lucas S."/>
            <person name="Mishler D.B."/>
            <person name="Reski R."/>
            <person name="Grigoriev I."/>
            <person name="Quatrano R.S."/>
            <person name="Boore J.L."/>
        </authorList>
    </citation>
    <scope>NUCLEOTIDE SEQUENCE [LARGE SCALE GENOMIC DNA]</scope>
    <source>
        <strain evidence="20 21">cv. Gransden 2004</strain>
    </source>
</reference>
<dbReference type="PANTHER" id="PTHR47989">
    <property type="entry name" value="OS01G0750732 PROTEIN"/>
    <property type="match status" value="1"/>
</dbReference>
<dbReference type="PROSITE" id="PS50011">
    <property type="entry name" value="PROTEIN_KINASE_DOM"/>
    <property type="match status" value="1"/>
</dbReference>
<dbReference type="GO" id="GO:0005524">
    <property type="term" value="F:ATP binding"/>
    <property type="evidence" value="ECO:0007669"/>
    <property type="project" value="UniProtKB-UniRule"/>
</dbReference>
<dbReference type="InterPro" id="IPR001245">
    <property type="entry name" value="Ser-Thr/Tyr_kinase_cat_dom"/>
</dbReference>
<dbReference type="InterPro" id="IPR000719">
    <property type="entry name" value="Prot_kinase_dom"/>
</dbReference>
<keyword evidence="5 17" id="KW-0812">Transmembrane</keyword>
<dbReference type="PaxDb" id="3218-PP1S415_4V6.1"/>
<feature type="transmembrane region" description="Helical" evidence="17">
    <location>
        <begin position="247"/>
        <end position="269"/>
    </location>
</feature>
<dbReference type="Proteomes" id="UP000006727">
    <property type="component" value="Chromosome 8"/>
</dbReference>
<dbReference type="FunFam" id="3.30.200.20:FF:000390">
    <property type="entry name" value="probable LRR receptor-like serine/threonine-protein kinase RKF3"/>
    <property type="match status" value="1"/>
</dbReference>